<reference evidence="2 3" key="1">
    <citation type="journal article" date="2023" name="Nucleic Acids Res.">
        <title>The hologenome of Daphnia magna reveals possible DNA methylation and microbiome-mediated evolution of the host genome.</title>
        <authorList>
            <person name="Chaturvedi A."/>
            <person name="Li X."/>
            <person name="Dhandapani V."/>
            <person name="Marshall H."/>
            <person name="Kissane S."/>
            <person name="Cuenca-Cambronero M."/>
            <person name="Asole G."/>
            <person name="Calvet F."/>
            <person name="Ruiz-Romero M."/>
            <person name="Marangio P."/>
            <person name="Guigo R."/>
            <person name="Rago D."/>
            <person name="Mirbahai L."/>
            <person name="Eastwood N."/>
            <person name="Colbourne J.K."/>
            <person name="Zhou J."/>
            <person name="Mallon E."/>
            <person name="Orsini L."/>
        </authorList>
    </citation>
    <scope>NUCLEOTIDE SEQUENCE [LARGE SCALE GENOMIC DNA]</scope>
    <source>
        <strain evidence="2">LRV0_1</strain>
    </source>
</reference>
<gene>
    <name evidence="2" type="ORF">OUZ56_008912</name>
</gene>
<dbReference type="Proteomes" id="UP001234178">
    <property type="component" value="Unassembled WGS sequence"/>
</dbReference>
<keyword evidence="1" id="KW-1133">Transmembrane helix</keyword>
<keyword evidence="3" id="KW-1185">Reference proteome</keyword>
<accession>A0ABR0AEF4</accession>
<evidence type="ECO:0000313" key="3">
    <source>
        <dbReference type="Proteomes" id="UP001234178"/>
    </source>
</evidence>
<evidence type="ECO:0000313" key="2">
    <source>
        <dbReference type="EMBL" id="KAK4023506.1"/>
    </source>
</evidence>
<dbReference type="EMBL" id="JAOYFB010000037">
    <property type="protein sequence ID" value="KAK4023506.1"/>
    <property type="molecule type" value="Genomic_DNA"/>
</dbReference>
<keyword evidence="1" id="KW-0472">Membrane</keyword>
<comment type="caution">
    <text evidence="2">The sequence shown here is derived from an EMBL/GenBank/DDBJ whole genome shotgun (WGS) entry which is preliminary data.</text>
</comment>
<protein>
    <recommendedName>
        <fullName evidence="4">CASP-like protein</fullName>
    </recommendedName>
</protein>
<evidence type="ECO:0000256" key="1">
    <source>
        <dbReference type="SAM" id="Phobius"/>
    </source>
</evidence>
<organism evidence="2 3">
    <name type="scientific">Daphnia magna</name>
    <dbReference type="NCBI Taxonomy" id="35525"/>
    <lineage>
        <taxon>Eukaryota</taxon>
        <taxon>Metazoa</taxon>
        <taxon>Ecdysozoa</taxon>
        <taxon>Arthropoda</taxon>
        <taxon>Crustacea</taxon>
        <taxon>Branchiopoda</taxon>
        <taxon>Diplostraca</taxon>
        <taxon>Cladocera</taxon>
        <taxon>Anomopoda</taxon>
        <taxon>Daphniidae</taxon>
        <taxon>Daphnia</taxon>
    </lineage>
</organism>
<proteinExistence type="predicted"/>
<feature type="transmembrane region" description="Helical" evidence="1">
    <location>
        <begin position="37"/>
        <end position="60"/>
    </location>
</feature>
<name>A0ABR0AEF4_9CRUS</name>
<evidence type="ECO:0008006" key="4">
    <source>
        <dbReference type="Google" id="ProtNLM"/>
    </source>
</evidence>
<keyword evidence="1" id="KW-0812">Transmembrane</keyword>
<sequence length="65" mass="6803">MAKANESEPSNVTLETRKKWMHFCLRASGGSGGPCEVALITVFNSLASLWGVAAAAAAYMQEANG</sequence>